<keyword evidence="1" id="KW-0812">Transmembrane</keyword>
<organism evidence="2 3">
    <name type="scientific">Clostridium baratii</name>
    <dbReference type="NCBI Taxonomy" id="1561"/>
    <lineage>
        <taxon>Bacteria</taxon>
        <taxon>Bacillati</taxon>
        <taxon>Bacillota</taxon>
        <taxon>Clostridia</taxon>
        <taxon>Eubacteriales</taxon>
        <taxon>Clostridiaceae</taxon>
        <taxon>Clostridium</taxon>
    </lineage>
</organism>
<dbReference type="RefSeq" id="WP_055206170.1">
    <property type="nucleotide sequence ID" value="NZ_CZBO01000001.1"/>
</dbReference>
<sequence>MYTYNFTKTSENCAVVKKVKKRVLIPYFILIGTITNIILFLGLWYMLCYLNNIGIGIYFAIVITYILLQILLFNIYFNKTANKETDESKEKILNISIEDDGIRFKSDYMLKHTKWNEIKNIKIYDDYFLINYNTFGPSTIFIFKCFEVKKDIIISEIKKYKKAGWC</sequence>
<dbReference type="Proteomes" id="UP000095563">
    <property type="component" value="Unassembled WGS sequence"/>
</dbReference>
<evidence type="ECO:0000256" key="1">
    <source>
        <dbReference type="SAM" id="Phobius"/>
    </source>
</evidence>
<evidence type="ECO:0000313" key="3">
    <source>
        <dbReference type="Proteomes" id="UP000095563"/>
    </source>
</evidence>
<dbReference type="AlphaFoldDB" id="A0A174PUA3"/>
<evidence type="ECO:0000313" key="2">
    <source>
        <dbReference type="EMBL" id="CUP64562.1"/>
    </source>
</evidence>
<gene>
    <name evidence="2" type="ORF">ERS852568_00265</name>
</gene>
<evidence type="ECO:0008006" key="4">
    <source>
        <dbReference type="Google" id="ProtNLM"/>
    </source>
</evidence>
<reference evidence="2 3" key="1">
    <citation type="submission" date="2015-09" db="EMBL/GenBank/DDBJ databases">
        <authorList>
            <consortium name="Pathogen Informatics"/>
        </authorList>
    </citation>
    <scope>NUCLEOTIDE SEQUENCE [LARGE SCALE GENOMIC DNA]</scope>
    <source>
        <strain evidence="2 3">2789STDY5834956</strain>
    </source>
</reference>
<protein>
    <recommendedName>
        <fullName evidence="4">YcxB-like protein domain-containing protein</fullName>
    </recommendedName>
</protein>
<keyword evidence="1" id="KW-1133">Transmembrane helix</keyword>
<feature type="transmembrane region" description="Helical" evidence="1">
    <location>
        <begin position="53"/>
        <end position="77"/>
    </location>
</feature>
<feature type="transmembrane region" description="Helical" evidence="1">
    <location>
        <begin position="27"/>
        <end position="47"/>
    </location>
</feature>
<keyword evidence="1" id="KW-0472">Membrane</keyword>
<dbReference type="EMBL" id="CZBO01000001">
    <property type="protein sequence ID" value="CUP64562.1"/>
    <property type="molecule type" value="Genomic_DNA"/>
</dbReference>
<accession>A0A174PUA3</accession>
<proteinExistence type="predicted"/>
<name>A0A174PUA3_9CLOT</name>